<keyword evidence="2" id="KW-1185">Reference proteome</keyword>
<name>A0A0D3BWV0_BRAOL</name>
<protein>
    <submittedName>
        <fullName evidence="1">Uncharacterized protein</fullName>
    </submittedName>
</protein>
<evidence type="ECO:0000313" key="2">
    <source>
        <dbReference type="Proteomes" id="UP000032141"/>
    </source>
</evidence>
<dbReference type="Proteomes" id="UP000032141">
    <property type="component" value="Chromosome C4"/>
</dbReference>
<organism evidence="1 2">
    <name type="scientific">Brassica oleracea var. oleracea</name>
    <dbReference type="NCBI Taxonomy" id="109376"/>
    <lineage>
        <taxon>Eukaryota</taxon>
        <taxon>Viridiplantae</taxon>
        <taxon>Streptophyta</taxon>
        <taxon>Embryophyta</taxon>
        <taxon>Tracheophyta</taxon>
        <taxon>Spermatophyta</taxon>
        <taxon>Magnoliopsida</taxon>
        <taxon>eudicotyledons</taxon>
        <taxon>Gunneridae</taxon>
        <taxon>Pentapetalae</taxon>
        <taxon>rosids</taxon>
        <taxon>malvids</taxon>
        <taxon>Brassicales</taxon>
        <taxon>Brassicaceae</taxon>
        <taxon>Brassiceae</taxon>
        <taxon>Brassica</taxon>
    </lineage>
</organism>
<dbReference type="EnsemblPlants" id="Bo4g107680.1">
    <property type="protein sequence ID" value="Bo4g107680.1"/>
    <property type="gene ID" value="Bo4g107680"/>
</dbReference>
<reference evidence="1" key="2">
    <citation type="submission" date="2015-03" db="UniProtKB">
        <authorList>
            <consortium name="EnsemblPlants"/>
        </authorList>
    </citation>
    <scope>IDENTIFICATION</scope>
</reference>
<dbReference type="HOGENOM" id="CLU_1074965_0_0_1"/>
<dbReference type="AlphaFoldDB" id="A0A0D3BWV0"/>
<sequence>MTRNMKWVCYGLRERALKSRRECMDSCRIDVLRKHGCYVATELSRPACALVATRQPCLSLFPIFRECEKLKVVWWSSDEDVHGAHTSILLNCEDALMRYFESLFVTQVEKAIPCITTSEIVRKNKLTAHYRDLFGVPGSRADASSSSAPGSSRVSQSPPFAVPPVPPFAAPPAHHDRVPEEVLPAHAAGIHPNFLVTSSAPYAMYTVKDFLAQPGREDLPVLDPGRPENTFWFGVDGCVARTVIEANKGFFSEPHPNWK</sequence>
<reference evidence="1 2" key="1">
    <citation type="journal article" date="2014" name="Genome Biol.">
        <title>Transcriptome and methylome profiling reveals relics of genome dominance in the mesopolyploid Brassica oleracea.</title>
        <authorList>
            <person name="Parkin I.A."/>
            <person name="Koh C."/>
            <person name="Tang H."/>
            <person name="Robinson S.J."/>
            <person name="Kagale S."/>
            <person name="Clarke W.E."/>
            <person name="Town C.D."/>
            <person name="Nixon J."/>
            <person name="Krishnakumar V."/>
            <person name="Bidwell S.L."/>
            <person name="Denoeud F."/>
            <person name="Belcram H."/>
            <person name="Links M.G."/>
            <person name="Just J."/>
            <person name="Clarke C."/>
            <person name="Bender T."/>
            <person name="Huebert T."/>
            <person name="Mason A.S."/>
            <person name="Pires J.C."/>
            <person name="Barker G."/>
            <person name="Moore J."/>
            <person name="Walley P.G."/>
            <person name="Manoli S."/>
            <person name="Batley J."/>
            <person name="Edwards D."/>
            <person name="Nelson M.N."/>
            <person name="Wang X."/>
            <person name="Paterson A.H."/>
            <person name="King G."/>
            <person name="Bancroft I."/>
            <person name="Chalhoub B."/>
            <person name="Sharpe A.G."/>
        </authorList>
    </citation>
    <scope>NUCLEOTIDE SEQUENCE</scope>
    <source>
        <strain evidence="1 2">cv. TO1000</strain>
    </source>
</reference>
<evidence type="ECO:0000313" key="1">
    <source>
        <dbReference type="EnsemblPlants" id="Bo4g107680.1"/>
    </source>
</evidence>
<proteinExistence type="predicted"/>
<accession>A0A0D3BWV0</accession>
<dbReference type="Gramene" id="Bo4g107680.1">
    <property type="protein sequence ID" value="Bo4g107680.1"/>
    <property type="gene ID" value="Bo4g107680"/>
</dbReference>